<feature type="region of interest" description="Disordered" evidence="1">
    <location>
        <begin position="133"/>
        <end position="165"/>
    </location>
</feature>
<dbReference type="RefSeq" id="XP_040785885.1">
    <property type="nucleotide sequence ID" value="XM_040926758.1"/>
</dbReference>
<accession>A0A9P4L6F9</accession>
<comment type="caution">
    <text evidence="2">The sequence shown here is derived from an EMBL/GenBank/DDBJ whole genome shotgun (WGS) entry which is preliminary data.</text>
</comment>
<dbReference type="GeneID" id="63844010"/>
<sequence>MLSCLTGTVSKFLRETLVRVFQINGQALYDKGTIEWWLSRKATRLFLATGQRPTTTKSNAQGRWGLGVGVGGCGERHVGMWSSVVNVLGGTKRAATTLIGNGQIMARRRLRIEKAMEGAVVIRRIVQRERKARERRREYGLSTGDDGMDPRGGLPRAGGVRTGDG</sequence>
<dbReference type="Proteomes" id="UP000800039">
    <property type="component" value="Unassembled WGS sequence"/>
</dbReference>
<protein>
    <submittedName>
        <fullName evidence="2">Uncharacterized protein</fullName>
    </submittedName>
</protein>
<evidence type="ECO:0000256" key="1">
    <source>
        <dbReference type="SAM" id="MobiDB-lite"/>
    </source>
</evidence>
<evidence type="ECO:0000313" key="3">
    <source>
        <dbReference type="Proteomes" id="UP000800039"/>
    </source>
</evidence>
<evidence type="ECO:0000313" key="2">
    <source>
        <dbReference type="EMBL" id="KAF1843322.1"/>
    </source>
</evidence>
<organism evidence="2 3">
    <name type="scientific">Cucurbitaria berberidis CBS 394.84</name>
    <dbReference type="NCBI Taxonomy" id="1168544"/>
    <lineage>
        <taxon>Eukaryota</taxon>
        <taxon>Fungi</taxon>
        <taxon>Dikarya</taxon>
        <taxon>Ascomycota</taxon>
        <taxon>Pezizomycotina</taxon>
        <taxon>Dothideomycetes</taxon>
        <taxon>Pleosporomycetidae</taxon>
        <taxon>Pleosporales</taxon>
        <taxon>Pleosporineae</taxon>
        <taxon>Cucurbitariaceae</taxon>
        <taxon>Cucurbitaria</taxon>
    </lineage>
</organism>
<dbReference type="AlphaFoldDB" id="A0A9P4L6F9"/>
<keyword evidence="3" id="KW-1185">Reference proteome</keyword>
<gene>
    <name evidence="2" type="ORF">K460DRAFT_143292</name>
</gene>
<name>A0A9P4L6F9_9PLEO</name>
<proteinExistence type="predicted"/>
<dbReference type="EMBL" id="ML976617">
    <property type="protein sequence ID" value="KAF1843322.1"/>
    <property type="molecule type" value="Genomic_DNA"/>
</dbReference>
<reference evidence="2" key="1">
    <citation type="submission" date="2020-01" db="EMBL/GenBank/DDBJ databases">
        <authorList>
            <consortium name="DOE Joint Genome Institute"/>
            <person name="Haridas S."/>
            <person name="Albert R."/>
            <person name="Binder M."/>
            <person name="Bloem J."/>
            <person name="Labutti K."/>
            <person name="Salamov A."/>
            <person name="Andreopoulos B."/>
            <person name="Baker S.E."/>
            <person name="Barry K."/>
            <person name="Bills G."/>
            <person name="Bluhm B.H."/>
            <person name="Cannon C."/>
            <person name="Castanera R."/>
            <person name="Culley D.E."/>
            <person name="Daum C."/>
            <person name="Ezra D."/>
            <person name="Gonzalez J.B."/>
            <person name="Henrissat B."/>
            <person name="Kuo A."/>
            <person name="Liang C."/>
            <person name="Lipzen A."/>
            <person name="Lutzoni F."/>
            <person name="Magnuson J."/>
            <person name="Mondo S."/>
            <person name="Nolan M."/>
            <person name="Ohm R."/>
            <person name="Pangilinan J."/>
            <person name="Park H.-J."/>
            <person name="Ramirez L."/>
            <person name="Alfaro M."/>
            <person name="Sun H."/>
            <person name="Tritt A."/>
            <person name="Yoshinaga Y."/>
            <person name="Zwiers L.-H."/>
            <person name="Turgeon B.G."/>
            <person name="Goodwin S.B."/>
            <person name="Spatafora J.W."/>
            <person name="Crous P.W."/>
            <person name="Grigoriev I.V."/>
        </authorList>
    </citation>
    <scope>NUCLEOTIDE SEQUENCE</scope>
    <source>
        <strain evidence="2">CBS 394.84</strain>
    </source>
</reference>